<name>S8DG94_9LAMI</name>
<evidence type="ECO:0000256" key="1">
    <source>
        <dbReference type="ARBA" id="ARBA00022801"/>
    </source>
</evidence>
<evidence type="ECO:0000313" key="3">
    <source>
        <dbReference type="Proteomes" id="UP000015453"/>
    </source>
</evidence>
<evidence type="ECO:0000313" key="2">
    <source>
        <dbReference type="EMBL" id="EPS58347.1"/>
    </source>
</evidence>
<evidence type="ECO:0008006" key="4">
    <source>
        <dbReference type="Google" id="ProtNLM"/>
    </source>
</evidence>
<dbReference type="InterPro" id="IPR003697">
    <property type="entry name" value="Maf-like"/>
</dbReference>
<dbReference type="GO" id="GO:0047429">
    <property type="term" value="F:nucleoside triphosphate diphosphatase activity"/>
    <property type="evidence" value="ECO:0007669"/>
    <property type="project" value="InterPro"/>
</dbReference>
<gene>
    <name evidence="2" type="ORF">M569_16467</name>
</gene>
<dbReference type="SUPFAM" id="SSF52972">
    <property type="entry name" value="ITPase-like"/>
    <property type="match status" value="1"/>
</dbReference>
<proteinExistence type="predicted"/>
<protein>
    <recommendedName>
        <fullName evidence="4">Maf-like protein</fullName>
    </recommendedName>
</protein>
<dbReference type="AlphaFoldDB" id="S8DG94"/>
<sequence>MVKNVDYSGGQAATVSSVIVSNLSNGLRKGNWDRVEIHFNDIPEEIIDSLIDEGIVLNVAGGLLIEHPLILPYVKEVVGETDSVMGLPVAVTRKLIEEVL</sequence>
<dbReference type="Gene3D" id="3.90.950.10">
    <property type="match status" value="1"/>
</dbReference>
<accession>S8DG94</accession>
<dbReference type="PANTHER" id="PTHR43213:SF14">
    <property type="entry name" value="MAF-LIKE PROTEIN"/>
    <property type="match status" value="1"/>
</dbReference>
<keyword evidence="1" id="KW-0378">Hydrolase</keyword>
<dbReference type="OrthoDB" id="10267058at2759"/>
<comment type="caution">
    <text evidence="2">The sequence shown here is derived from an EMBL/GenBank/DDBJ whole genome shotgun (WGS) entry which is preliminary data.</text>
</comment>
<dbReference type="PANTHER" id="PTHR43213">
    <property type="entry name" value="BIFUNCTIONAL DTTP/UTP PYROPHOSPHATASE/METHYLTRANSFERASE PROTEIN-RELATED"/>
    <property type="match status" value="1"/>
</dbReference>
<organism evidence="2 3">
    <name type="scientific">Genlisea aurea</name>
    <dbReference type="NCBI Taxonomy" id="192259"/>
    <lineage>
        <taxon>Eukaryota</taxon>
        <taxon>Viridiplantae</taxon>
        <taxon>Streptophyta</taxon>
        <taxon>Embryophyta</taxon>
        <taxon>Tracheophyta</taxon>
        <taxon>Spermatophyta</taxon>
        <taxon>Magnoliopsida</taxon>
        <taxon>eudicotyledons</taxon>
        <taxon>Gunneridae</taxon>
        <taxon>Pentapetalae</taxon>
        <taxon>asterids</taxon>
        <taxon>lamiids</taxon>
        <taxon>Lamiales</taxon>
        <taxon>Lentibulariaceae</taxon>
        <taxon>Genlisea</taxon>
    </lineage>
</organism>
<dbReference type="EMBL" id="AUSU01009305">
    <property type="protein sequence ID" value="EPS58347.1"/>
    <property type="molecule type" value="Genomic_DNA"/>
</dbReference>
<dbReference type="Pfam" id="PF02545">
    <property type="entry name" value="Maf"/>
    <property type="match status" value="1"/>
</dbReference>
<keyword evidence="3" id="KW-1185">Reference proteome</keyword>
<dbReference type="Proteomes" id="UP000015453">
    <property type="component" value="Unassembled WGS sequence"/>
</dbReference>
<dbReference type="InterPro" id="IPR029001">
    <property type="entry name" value="ITPase-like_fam"/>
</dbReference>
<reference evidence="2 3" key="1">
    <citation type="journal article" date="2013" name="BMC Genomics">
        <title>The miniature genome of a carnivorous plant Genlisea aurea contains a low number of genes and short non-coding sequences.</title>
        <authorList>
            <person name="Leushkin E.V."/>
            <person name="Sutormin R.A."/>
            <person name="Nabieva E.R."/>
            <person name="Penin A.A."/>
            <person name="Kondrashov A.S."/>
            <person name="Logacheva M.D."/>
        </authorList>
    </citation>
    <scope>NUCLEOTIDE SEQUENCE [LARGE SCALE GENOMIC DNA]</scope>
</reference>